<gene>
    <name evidence="3" type="ORF">METZ01_LOCUS32414</name>
</gene>
<dbReference type="InterPro" id="IPR041694">
    <property type="entry name" value="ADH_N_2"/>
</dbReference>
<dbReference type="InterPro" id="IPR013149">
    <property type="entry name" value="ADH-like_C"/>
</dbReference>
<name>A0A381QKM0_9ZZZZ</name>
<reference evidence="3" key="1">
    <citation type="submission" date="2018-05" db="EMBL/GenBank/DDBJ databases">
        <authorList>
            <person name="Lanie J.A."/>
            <person name="Ng W.-L."/>
            <person name="Kazmierczak K.M."/>
            <person name="Andrzejewski T.M."/>
            <person name="Davidsen T.M."/>
            <person name="Wayne K.J."/>
            <person name="Tettelin H."/>
            <person name="Glass J.I."/>
            <person name="Rusch D."/>
            <person name="Podicherti R."/>
            <person name="Tsui H.-C.T."/>
            <person name="Winkler M.E."/>
        </authorList>
    </citation>
    <scope>NUCLEOTIDE SEQUENCE</scope>
</reference>
<dbReference type="InterPro" id="IPR036291">
    <property type="entry name" value="NAD(P)-bd_dom_sf"/>
</dbReference>
<dbReference type="InterPro" id="IPR011032">
    <property type="entry name" value="GroES-like_sf"/>
</dbReference>
<sequence length="344" mass="37104">MGNKPVNRMLKLKDRPMGAVSSENFELFEEEVLDIEEGQMLIKVLYLSFDPTQRGWLNDIPSYMPPVQIGEVMRAGAVGQVVESRNKNFTEGDLVQGSFGWQEYVVTDGSSDFMPAQKIPEGIPPTSALSVFGVTGLTAYFGMLDIGKPQEGDTVLVSGAGGATGSVAGQIAKIKGANKIIGIAGGSDKCKWVVEEAGYDHCIDYKNENVGQKITELAPEGLNIYFDNVGGPILESSLACIAQKARVVLCGGISSGYSMESLPPGPSTLMNLVIQRARMEGFIVIDYAERFPDAIIDLGRWVSEGKIVYREDIAEGLENCPETLGNLFKGKNLGKQLLKLANPV</sequence>
<dbReference type="InterPro" id="IPR020843">
    <property type="entry name" value="ER"/>
</dbReference>
<evidence type="ECO:0000256" key="1">
    <source>
        <dbReference type="ARBA" id="ARBA00023002"/>
    </source>
</evidence>
<accession>A0A381QKM0</accession>
<proteinExistence type="predicted"/>
<dbReference type="InterPro" id="IPR045010">
    <property type="entry name" value="MDR_fam"/>
</dbReference>
<evidence type="ECO:0000313" key="3">
    <source>
        <dbReference type="EMBL" id="SUZ79560.1"/>
    </source>
</evidence>
<dbReference type="Gene3D" id="3.40.50.720">
    <property type="entry name" value="NAD(P)-binding Rossmann-like Domain"/>
    <property type="match status" value="1"/>
</dbReference>
<feature type="domain" description="Enoyl reductase (ER)" evidence="2">
    <location>
        <begin position="18"/>
        <end position="338"/>
    </location>
</feature>
<dbReference type="AlphaFoldDB" id="A0A381QKM0"/>
<organism evidence="3">
    <name type="scientific">marine metagenome</name>
    <dbReference type="NCBI Taxonomy" id="408172"/>
    <lineage>
        <taxon>unclassified sequences</taxon>
        <taxon>metagenomes</taxon>
        <taxon>ecological metagenomes</taxon>
    </lineage>
</organism>
<dbReference type="SUPFAM" id="SSF51735">
    <property type="entry name" value="NAD(P)-binding Rossmann-fold domains"/>
    <property type="match status" value="1"/>
</dbReference>
<dbReference type="SMART" id="SM00829">
    <property type="entry name" value="PKS_ER"/>
    <property type="match status" value="1"/>
</dbReference>
<evidence type="ECO:0000259" key="2">
    <source>
        <dbReference type="SMART" id="SM00829"/>
    </source>
</evidence>
<dbReference type="Pfam" id="PF16884">
    <property type="entry name" value="ADH_N_2"/>
    <property type="match status" value="1"/>
</dbReference>
<protein>
    <recommendedName>
        <fullName evidence="2">Enoyl reductase (ER) domain-containing protein</fullName>
    </recommendedName>
</protein>
<dbReference type="Pfam" id="PF00107">
    <property type="entry name" value="ADH_zinc_N"/>
    <property type="match status" value="1"/>
</dbReference>
<dbReference type="SUPFAM" id="SSF50129">
    <property type="entry name" value="GroES-like"/>
    <property type="match status" value="1"/>
</dbReference>
<dbReference type="PANTHER" id="PTHR43205">
    <property type="entry name" value="PROSTAGLANDIN REDUCTASE"/>
    <property type="match status" value="1"/>
</dbReference>
<dbReference type="EMBL" id="UINC01001392">
    <property type="protein sequence ID" value="SUZ79560.1"/>
    <property type="molecule type" value="Genomic_DNA"/>
</dbReference>
<dbReference type="GO" id="GO:0016628">
    <property type="term" value="F:oxidoreductase activity, acting on the CH-CH group of donors, NAD or NADP as acceptor"/>
    <property type="evidence" value="ECO:0007669"/>
    <property type="project" value="InterPro"/>
</dbReference>
<dbReference type="CDD" id="cd05288">
    <property type="entry name" value="PGDH"/>
    <property type="match status" value="1"/>
</dbReference>
<keyword evidence="1" id="KW-0560">Oxidoreductase</keyword>
<dbReference type="Gene3D" id="3.90.180.10">
    <property type="entry name" value="Medium-chain alcohol dehydrogenases, catalytic domain"/>
    <property type="match status" value="1"/>
</dbReference>
<dbReference type="FunFam" id="3.40.50.720:FF:000121">
    <property type="entry name" value="Prostaglandin reductase 2"/>
    <property type="match status" value="1"/>
</dbReference>
<dbReference type="PANTHER" id="PTHR43205:SF42">
    <property type="entry name" value="ALCOHOL DEHYDROGENASE, ZINC-CONTAINING (AFU_ORTHOLOGUE AFUA_7G04530)"/>
    <property type="match status" value="1"/>
</dbReference>